<sequence>MNPAILMLTNLSAAAERAAQTAAILGLPLHMRLVLLHLYHDPLLDPELVVITTAQAYRTQAETAASLQALAQRLALPAEVTTSTAALSEAVQAALHHYQPLLLSMGLSKEHDLLDRLLHNQMLPVLRATHHPLLLVPENGPLPRLPHRVALAVDADPFCPSIASQALVSLLASWQAAYTVVHVAAPEEQEAFAGQRALTNVRHSKLLPAATPLELYQERELLPAAGVLQALEDTQADLLILIARPRSFMGRLFHHSVTMEVLRNCRIPVLLLPASTTDLPRWMPTMT</sequence>
<dbReference type="AlphaFoldDB" id="A0A7G7W9F8"/>
<evidence type="ECO:0000313" key="3">
    <source>
        <dbReference type="Proteomes" id="UP000515489"/>
    </source>
</evidence>
<feature type="domain" description="UspA" evidence="1">
    <location>
        <begin position="147"/>
        <end position="272"/>
    </location>
</feature>
<dbReference type="EMBL" id="CP060202">
    <property type="protein sequence ID" value="QNH63001.1"/>
    <property type="molecule type" value="Genomic_DNA"/>
</dbReference>
<dbReference type="Proteomes" id="UP000515489">
    <property type="component" value="Chromosome"/>
</dbReference>
<proteinExistence type="predicted"/>
<dbReference type="RefSeq" id="WP_185888883.1">
    <property type="nucleotide sequence ID" value="NZ_CP060202.1"/>
</dbReference>
<evidence type="ECO:0000313" key="2">
    <source>
        <dbReference type="EMBL" id="QNH63001.1"/>
    </source>
</evidence>
<gene>
    <name evidence="2" type="ORF">H4317_04105</name>
</gene>
<dbReference type="CDD" id="cd00293">
    <property type="entry name" value="USP-like"/>
    <property type="match status" value="1"/>
</dbReference>
<dbReference type="Pfam" id="PF00582">
    <property type="entry name" value="Usp"/>
    <property type="match status" value="1"/>
</dbReference>
<dbReference type="KEGG" id="hsk:H4317_04105"/>
<keyword evidence="3" id="KW-1185">Reference proteome</keyword>
<accession>A0A7G7W9F8</accession>
<dbReference type="InterPro" id="IPR006016">
    <property type="entry name" value="UspA"/>
</dbReference>
<dbReference type="InterPro" id="IPR014729">
    <property type="entry name" value="Rossmann-like_a/b/a_fold"/>
</dbReference>
<name>A0A7G7W9F8_9BACT</name>
<organism evidence="2 3">
    <name type="scientific">Hymenobacter sediminicola</name>
    <dbReference type="NCBI Taxonomy" id="2761579"/>
    <lineage>
        <taxon>Bacteria</taxon>
        <taxon>Pseudomonadati</taxon>
        <taxon>Bacteroidota</taxon>
        <taxon>Cytophagia</taxon>
        <taxon>Cytophagales</taxon>
        <taxon>Hymenobacteraceae</taxon>
        <taxon>Hymenobacter</taxon>
    </lineage>
</organism>
<dbReference type="SUPFAM" id="SSF52402">
    <property type="entry name" value="Adenine nucleotide alpha hydrolases-like"/>
    <property type="match status" value="2"/>
</dbReference>
<dbReference type="Gene3D" id="3.40.50.620">
    <property type="entry name" value="HUPs"/>
    <property type="match status" value="2"/>
</dbReference>
<reference evidence="2 3" key="1">
    <citation type="submission" date="2020-08" db="EMBL/GenBank/DDBJ databases">
        <title>Hymenobacter sp. S2-20-2 genome sequencing.</title>
        <authorList>
            <person name="Jin L."/>
        </authorList>
    </citation>
    <scope>NUCLEOTIDE SEQUENCE [LARGE SCALE GENOMIC DNA]</scope>
    <source>
        <strain evidence="2 3">S2-20-2</strain>
    </source>
</reference>
<evidence type="ECO:0000259" key="1">
    <source>
        <dbReference type="Pfam" id="PF00582"/>
    </source>
</evidence>
<protein>
    <submittedName>
        <fullName evidence="2">Universal stress protein</fullName>
    </submittedName>
</protein>